<dbReference type="InterPro" id="IPR023631">
    <property type="entry name" value="Amidase_dom"/>
</dbReference>
<dbReference type="SUPFAM" id="SSF75304">
    <property type="entry name" value="Amidase signature (AS) enzymes"/>
    <property type="match status" value="1"/>
</dbReference>
<keyword evidence="3" id="KW-1185">Reference proteome</keyword>
<name>A0ABW9XH66_9SPHN</name>
<gene>
    <name evidence="2" type="ORF">GTZ99_15095</name>
</gene>
<protein>
    <submittedName>
        <fullName evidence="2">Amidase</fullName>
    </submittedName>
</protein>
<dbReference type="RefSeq" id="WP_161720381.1">
    <property type="nucleotide sequence ID" value="NZ_JAAAPO010000007.1"/>
</dbReference>
<evidence type="ECO:0000313" key="3">
    <source>
        <dbReference type="Proteomes" id="UP000753724"/>
    </source>
</evidence>
<sequence>MTPQMPPLDAVNAALQRIAARDGDVRAWIALDPAGARAQALVTSSAAPLAGLVLGVKDVIDVAGMPTTHNSPLGNPAPAIADAPCVAVLRAAGAIVLGKTDTTEFAAAGRNAATANPHAFHRTPGGSSSGSAAAVADGHVPIALATQTGGSTIRPASFCGIPALKPTWGVISREGAKQYANSLDTIGLYATSFPLLERMAAVYDMAPPSDLPTAPRIGLCRTPYWDRAAPETHAAMQDAAARLRAAGAVVVEVDLPPLFDRLERAFMAILFREGAAAFLSLARTEPHLLHDDFHTRIASRATYSDAEWAEAQDITDLARIEAERLLSGLDAFLTPSAPGIAPVGRGPGNPIFNQMWTQLHLPVVNLPLYRAQEDMPLGLSLVGRRHSDRSLIALGAALADVLGLHRPLA</sequence>
<organism evidence="2 3">
    <name type="scientific">Novosphingobium ovatum</name>
    <dbReference type="NCBI Taxonomy" id="1908523"/>
    <lineage>
        <taxon>Bacteria</taxon>
        <taxon>Pseudomonadati</taxon>
        <taxon>Pseudomonadota</taxon>
        <taxon>Alphaproteobacteria</taxon>
        <taxon>Sphingomonadales</taxon>
        <taxon>Sphingomonadaceae</taxon>
        <taxon>Novosphingobium</taxon>
    </lineage>
</organism>
<feature type="domain" description="Amidase" evidence="1">
    <location>
        <begin position="9"/>
        <end position="391"/>
    </location>
</feature>
<dbReference type="PANTHER" id="PTHR11895">
    <property type="entry name" value="TRANSAMIDASE"/>
    <property type="match status" value="1"/>
</dbReference>
<proteinExistence type="predicted"/>
<reference evidence="3" key="1">
    <citation type="submission" date="2020-01" db="EMBL/GenBank/DDBJ databases">
        <title>Sphingomonas sp. strain CSW-10.</title>
        <authorList>
            <person name="Chen W.-M."/>
        </authorList>
    </citation>
    <scope>NUCLEOTIDE SEQUENCE [LARGE SCALE GENOMIC DNA]</scope>
    <source>
        <strain evidence="3">FSY-8</strain>
    </source>
</reference>
<accession>A0ABW9XH66</accession>
<dbReference type="PANTHER" id="PTHR11895:SF151">
    <property type="entry name" value="GLUTAMYL-TRNA(GLN) AMIDOTRANSFERASE SUBUNIT A"/>
    <property type="match status" value="1"/>
</dbReference>
<dbReference type="InterPro" id="IPR036928">
    <property type="entry name" value="AS_sf"/>
</dbReference>
<dbReference type="Gene3D" id="3.90.1300.10">
    <property type="entry name" value="Amidase signature (AS) domain"/>
    <property type="match status" value="1"/>
</dbReference>
<dbReference type="EMBL" id="JAAAPO010000007">
    <property type="protein sequence ID" value="NBC37880.1"/>
    <property type="molecule type" value="Genomic_DNA"/>
</dbReference>
<dbReference type="Proteomes" id="UP000753724">
    <property type="component" value="Unassembled WGS sequence"/>
</dbReference>
<comment type="caution">
    <text evidence="2">The sequence shown here is derived from an EMBL/GenBank/DDBJ whole genome shotgun (WGS) entry which is preliminary data.</text>
</comment>
<dbReference type="Pfam" id="PF01425">
    <property type="entry name" value="Amidase"/>
    <property type="match status" value="1"/>
</dbReference>
<evidence type="ECO:0000313" key="2">
    <source>
        <dbReference type="EMBL" id="NBC37880.1"/>
    </source>
</evidence>
<dbReference type="InterPro" id="IPR000120">
    <property type="entry name" value="Amidase"/>
</dbReference>
<evidence type="ECO:0000259" key="1">
    <source>
        <dbReference type="Pfam" id="PF01425"/>
    </source>
</evidence>